<organism evidence="7 8">
    <name type="scientific">Burkholderia thailandensis</name>
    <dbReference type="NCBI Taxonomy" id="57975"/>
    <lineage>
        <taxon>Bacteria</taxon>
        <taxon>Pseudomonadati</taxon>
        <taxon>Pseudomonadota</taxon>
        <taxon>Betaproteobacteria</taxon>
        <taxon>Burkholderiales</taxon>
        <taxon>Burkholderiaceae</taxon>
        <taxon>Burkholderia</taxon>
        <taxon>pseudomallei group</taxon>
    </lineage>
</organism>
<reference evidence="7" key="1">
    <citation type="submission" date="2018-08" db="EMBL/GenBank/DDBJ databases">
        <title>Identification of Burkholderia cepacia strains that express a Burkholderia pseudomallei-like capsular polysaccharide.</title>
        <authorList>
            <person name="Burtnick M.N."/>
            <person name="Vongsouvath M."/>
            <person name="Newton P."/>
            <person name="Wuthiekanun V."/>
            <person name="Limmathurotsakul D."/>
            <person name="Brett P.J."/>
            <person name="Chantratita N."/>
            <person name="Dance D.A."/>
        </authorList>
    </citation>
    <scope>NUCLEOTIDE SEQUENCE</scope>
    <source>
        <strain evidence="7">SBXCC001</strain>
    </source>
</reference>
<dbReference type="Pfam" id="PF03466">
    <property type="entry name" value="LysR_substrate"/>
    <property type="match status" value="1"/>
</dbReference>
<comment type="caution">
    <text evidence="7">The sequence shown here is derived from an EMBL/GenBank/DDBJ whole genome shotgun (WGS) entry which is preliminary data.</text>
</comment>
<dbReference type="GO" id="GO:0043565">
    <property type="term" value="F:sequence-specific DNA binding"/>
    <property type="evidence" value="ECO:0007669"/>
    <property type="project" value="TreeGrafter"/>
</dbReference>
<dbReference type="GO" id="GO:0010628">
    <property type="term" value="P:positive regulation of gene expression"/>
    <property type="evidence" value="ECO:0007669"/>
    <property type="project" value="TreeGrafter"/>
</dbReference>
<dbReference type="RefSeq" id="WP_025406018.1">
    <property type="nucleotide sequence ID" value="NZ_CP013410.1"/>
</dbReference>
<dbReference type="AlphaFoldDB" id="A0AAW9CJC1"/>
<comment type="similarity">
    <text evidence="1">Belongs to the LysR transcriptional regulatory family.</text>
</comment>
<dbReference type="PANTHER" id="PTHR30427:SF1">
    <property type="entry name" value="TRANSCRIPTIONAL ACTIVATOR PROTEIN LYSR"/>
    <property type="match status" value="1"/>
</dbReference>
<evidence type="ECO:0000256" key="3">
    <source>
        <dbReference type="ARBA" id="ARBA00023125"/>
    </source>
</evidence>
<dbReference type="InterPro" id="IPR036388">
    <property type="entry name" value="WH-like_DNA-bd_sf"/>
</dbReference>
<dbReference type="EMBL" id="QXCT01000001">
    <property type="protein sequence ID" value="MDW9250898.1"/>
    <property type="molecule type" value="Genomic_DNA"/>
</dbReference>
<dbReference type="PANTHER" id="PTHR30427">
    <property type="entry name" value="TRANSCRIPTIONAL ACTIVATOR PROTEIN LYSR"/>
    <property type="match status" value="1"/>
</dbReference>
<dbReference type="GO" id="GO:0009089">
    <property type="term" value="P:lysine biosynthetic process via diaminopimelate"/>
    <property type="evidence" value="ECO:0007669"/>
    <property type="project" value="TreeGrafter"/>
</dbReference>
<evidence type="ECO:0000256" key="1">
    <source>
        <dbReference type="ARBA" id="ARBA00009437"/>
    </source>
</evidence>
<keyword evidence="4" id="KW-0804">Transcription</keyword>
<dbReference type="GO" id="GO:0003700">
    <property type="term" value="F:DNA-binding transcription factor activity"/>
    <property type="evidence" value="ECO:0007669"/>
    <property type="project" value="InterPro"/>
</dbReference>
<dbReference type="Gene3D" id="3.40.190.10">
    <property type="entry name" value="Periplasmic binding protein-like II"/>
    <property type="match status" value="2"/>
</dbReference>
<protein>
    <submittedName>
        <fullName evidence="7">LysR substrate binding domain protein</fullName>
    </submittedName>
</protein>
<dbReference type="PROSITE" id="PS50931">
    <property type="entry name" value="HTH_LYSR"/>
    <property type="match status" value="1"/>
</dbReference>
<dbReference type="PRINTS" id="PR00039">
    <property type="entry name" value="HTHLYSR"/>
</dbReference>
<dbReference type="Gene3D" id="1.10.10.10">
    <property type="entry name" value="Winged helix-like DNA-binding domain superfamily/Winged helix DNA-binding domain"/>
    <property type="match status" value="1"/>
</dbReference>
<gene>
    <name evidence="7" type="ORF">C7S16_5928</name>
</gene>
<evidence type="ECO:0000313" key="7">
    <source>
        <dbReference type="EMBL" id="MDW9250898.1"/>
    </source>
</evidence>
<evidence type="ECO:0000256" key="2">
    <source>
        <dbReference type="ARBA" id="ARBA00023015"/>
    </source>
</evidence>
<dbReference type="Proteomes" id="UP001272137">
    <property type="component" value="Unassembled WGS sequence"/>
</dbReference>
<sequence length="309" mass="33027">MRLRHIEVFHAIMRTGSLSKAAQLLCVSQPAVSKVLAHAEQNLGIRLFSRAHGRLLPTREAELLFGETQKLQSSLERIRTLARNLALRPEGHLRVGCLPSLGLSLIPQAVKAFRDDYPRVALKIQTLHTEALLNALLTRDLDVAVAIDPPARPGITSAELGRTAVVSVGPPDDGAQGAPLSLHEFMEGESIGIGTEDPLGDAIGNALEAFGEDRVTMVEAHTWYVARALAARGVGRVLLDELTARAPGEPVTIRPIEPALSVGVFALWRDGGLDSHAGATFIGALRAPFGQPSAAPAPRAPSEPKRRAR</sequence>
<feature type="region of interest" description="Disordered" evidence="5">
    <location>
        <begin position="290"/>
        <end position="309"/>
    </location>
</feature>
<dbReference type="SUPFAM" id="SSF46785">
    <property type="entry name" value="Winged helix' DNA-binding domain"/>
    <property type="match status" value="1"/>
</dbReference>
<dbReference type="SUPFAM" id="SSF53850">
    <property type="entry name" value="Periplasmic binding protein-like II"/>
    <property type="match status" value="1"/>
</dbReference>
<dbReference type="InterPro" id="IPR036390">
    <property type="entry name" value="WH_DNA-bd_sf"/>
</dbReference>
<accession>A0AAW9CJC1</accession>
<evidence type="ECO:0000256" key="4">
    <source>
        <dbReference type="ARBA" id="ARBA00023163"/>
    </source>
</evidence>
<feature type="domain" description="HTH lysR-type" evidence="6">
    <location>
        <begin position="1"/>
        <end position="58"/>
    </location>
</feature>
<evidence type="ECO:0000259" key="6">
    <source>
        <dbReference type="PROSITE" id="PS50931"/>
    </source>
</evidence>
<dbReference type="InterPro" id="IPR005119">
    <property type="entry name" value="LysR_subst-bd"/>
</dbReference>
<dbReference type="InterPro" id="IPR000847">
    <property type="entry name" value="LysR_HTH_N"/>
</dbReference>
<name>A0AAW9CJC1_BURTH</name>
<proteinExistence type="inferred from homology"/>
<keyword evidence="3" id="KW-0238">DNA-binding</keyword>
<keyword evidence="2" id="KW-0805">Transcription regulation</keyword>
<evidence type="ECO:0000313" key="8">
    <source>
        <dbReference type="Proteomes" id="UP001272137"/>
    </source>
</evidence>
<evidence type="ECO:0000256" key="5">
    <source>
        <dbReference type="SAM" id="MobiDB-lite"/>
    </source>
</evidence>
<dbReference type="Pfam" id="PF00126">
    <property type="entry name" value="HTH_1"/>
    <property type="match status" value="1"/>
</dbReference>